<evidence type="ECO:0008006" key="4">
    <source>
        <dbReference type="Google" id="ProtNLM"/>
    </source>
</evidence>
<feature type="region of interest" description="Disordered" evidence="1">
    <location>
        <begin position="1"/>
        <end position="20"/>
    </location>
</feature>
<dbReference type="Proteomes" id="UP001162483">
    <property type="component" value="Unassembled WGS sequence"/>
</dbReference>
<dbReference type="EMBL" id="CATNWA010005390">
    <property type="protein sequence ID" value="CAI9549956.1"/>
    <property type="molecule type" value="Genomic_DNA"/>
</dbReference>
<evidence type="ECO:0000256" key="1">
    <source>
        <dbReference type="SAM" id="MobiDB-lite"/>
    </source>
</evidence>
<gene>
    <name evidence="2" type="ORF">SPARVUS_LOCUS3426961</name>
</gene>
<dbReference type="SUPFAM" id="SSF57667">
    <property type="entry name" value="beta-beta-alpha zinc fingers"/>
    <property type="match status" value="1"/>
</dbReference>
<dbReference type="Gene3D" id="3.30.160.60">
    <property type="entry name" value="Classic Zinc Finger"/>
    <property type="match status" value="1"/>
</dbReference>
<dbReference type="InterPro" id="IPR036236">
    <property type="entry name" value="Znf_C2H2_sf"/>
</dbReference>
<feature type="compositionally biased region" description="Polar residues" evidence="1">
    <location>
        <begin position="1"/>
        <end position="12"/>
    </location>
</feature>
<evidence type="ECO:0000313" key="3">
    <source>
        <dbReference type="Proteomes" id="UP001162483"/>
    </source>
</evidence>
<keyword evidence="3" id="KW-1185">Reference proteome</keyword>
<proteinExistence type="predicted"/>
<name>A0ABN9BQI2_9NEOB</name>
<sequence length="61" mass="7129">MFSEKSNLYTHSEISHREKPYSCPSAGRIFFNKDPSVHTSEISHTAEKPYSSFMSVEMFFY</sequence>
<comment type="caution">
    <text evidence="2">The sequence shown here is derived from an EMBL/GenBank/DDBJ whole genome shotgun (WGS) entry which is preliminary data.</text>
</comment>
<evidence type="ECO:0000313" key="2">
    <source>
        <dbReference type="EMBL" id="CAI9549956.1"/>
    </source>
</evidence>
<organism evidence="2 3">
    <name type="scientific">Staurois parvus</name>
    <dbReference type="NCBI Taxonomy" id="386267"/>
    <lineage>
        <taxon>Eukaryota</taxon>
        <taxon>Metazoa</taxon>
        <taxon>Chordata</taxon>
        <taxon>Craniata</taxon>
        <taxon>Vertebrata</taxon>
        <taxon>Euteleostomi</taxon>
        <taxon>Amphibia</taxon>
        <taxon>Batrachia</taxon>
        <taxon>Anura</taxon>
        <taxon>Neobatrachia</taxon>
        <taxon>Ranoidea</taxon>
        <taxon>Ranidae</taxon>
        <taxon>Staurois</taxon>
    </lineage>
</organism>
<reference evidence="2" key="1">
    <citation type="submission" date="2023-05" db="EMBL/GenBank/DDBJ databases">
        <authorList>
            <person name="Stuckert A."/>
        </authorList>
    </citation>
    <scope>NUCLEOTIDE SEQUENCE</scope>
</reference>
<accession>A0ABN9BQI2</accession>
<protein>
    <recommendedName>
        <fullName evidence="4">C2H2-type domain-containing protein</fullName>
    </recommendedName>
</protein>